<dbReference type="EMBL" id="FMUE01000015">
    <property type="protein sequence ID" value="SCX34558.1"/>
    <property type="molecule type" value="Genomic_DNA"/>
</dbReference>
<evidence type="ECO:0000313" key="6">
    <source>
        <dbReference type="EMBL" id="SCX34558.1"/>
    </source>
</evidence>
<organism evidence="6 7">
    <name type="scientific">Agrobacterium rosae</name>
    <dbReference type="NCBI Taxonomy" id="1972867"/>
    <lineage>
        <taxon>Bacteria</taxon>
        <taxon>Pseudomonadati</taxon>
        <taxon>Pseudomonadota</taxon>
        <taxon>Alphaproteobacteria</taxon>
        <taxon>Hyphomicrobiales</taxon>
        <taxon>Rhizobiaceae</taxon>
        <taxon>Rhizobium/Agrobacterium group</taxon>
        <taxon>Agrobacterium</taxon>
    </lineage>
</organism>
<keyword evidence="2" id="KW-0479">Metal-binding</keyword>
<dbReference type="PANTHER" id="PTHR11086:SF18">
    <property type="entry name" value="DEOXYCYTIDYLATE DEAMINASE"/>
    <property type="match status" value="1"/>
</dbReference>
<dbReference type="GO" id="GO:0005737">
    <property type="term" value="C:cytoplasm"/>
    <property type="evidence" value="ECO:0007669"/>
    <property type="project" value="TreeGrafter"/>
</dbReference>
<dbReference type="InterPro" id="IPR015517">
    <property type="entry name" value="dCMP_deaminase-rel"/>
</dbReference>
<evidence type="ECO:0000259" key="5">
    <source>
        <dbReference type="PROSITE" id="PS51747"/>
    </source>
</evidence>
<evidence type="ECO:0000313" key="7">
    <source>
        <dbReference type="Proteomes" id="UP000187891"/>
    </source>
</evidence>
<evidence type="ECO:0000256" key="1">
    <source>
        <dbReference type="ARBA" id="ARBA00006576"/>
    </source>
</evidence>
<dbReference type="GO" id="GO:0004132">
    <property type="term" value="F:dCMP deaminase activity"/>
    <property type="evidence" value="ECO:0007669"/>
    <property type="project" value="TreeGrafter"/>
</dbReference>
<comment type="similarity">
    <text evidence="1">Belongs to the cytidine and deoxycytidylate deaminase family.</text>
</comment>
<dbReference type="PANTHER" id="PTHR11086">
    <property type="entry name" value="DEOXYCYTIDYLATE DEAMINASE-RELATED"/>
    <property type="match status" value="1"/>
</dbReference>
<evidence type="ECO:0000256" key="2">
    <source>
        <dbReference type="ARBA" id="ARBA00022723"/>
    </source>
</evidence>
<name>A0A1R3U2Q7_9HYPH</name>
<proteinExistence type="inferred from homology"/>
<dbReference type="InterPro" id="IPR002125">
    <property type="entry name" value="CMP_dCMP_dom"/>
</dbReference>
<evidence type="ECO:0000256" key="3">
    <source>
        <dbReference type="ARBA" id="ARBA00022801"/>
    </source>
</evidence>
<dbReference type="Gene3D" id="3.40.50.300">
    <property type="entry name" value="P-loop containing nucleotide triphosphate hydrolases"/>
    <property type="match status" value="1"/>
</dbReference>
<reference evidence="7" key="1">
    <citation type="submission" date="2016-10" db="EMBL/GenBank/DDBJ databases">
        <authorList>
            <person name="Wibberg D."/>
        </authorList>
    </citation>
    <scope>NUCLEOTIDE SEQUENCE [LARGE SCALE GENOMIC DNA]</scope>
</reference>
<dbReference type="InterPro" id="IPR027417">
    <property type="entry name" value="P-loop_NTPase"/>
</dbReference>
<gene>
    <name evidence="6" type="ORF">DSM25559_4513</name>
</gene>
<sequence>MENPLSSIEFPELFIGIVAPVGVDISSTIQTLSDFFASQNYQVIPVKVTDYFSNIKKSLNIELPLSIGPTDVRITDYINFGNYIRSIFNDDAILAAYTIFRITRLRQKAFKRENKINYSKRVFLIHQFKRKEEVDLMRSVYGRGFFQISVYSKKLSRIEYLSRKLAHEQNSPDLDSFRSAANNLVVRDQNETNNSHGQRVGKIFHDADFIVNQDEVGKDAVKKQIERFCYLLFSANYISPTKMEYSMFAAKAAALRTLDLSRQVGAAIFRSTGEILSMGSNEVPKASGGTYWCDEPPFDAREYTYGEDSNDRRKKELLRELFEISNPGGDFDAYYNSKAIQDSQFMDALEYGRIVHAEMSAITDAARLGISLKGALLYCTTFPCHMCAKHIVATGVSEVIFLEPYPKSLASDLHSDSIQIEGANRGTFDEYDAVRFKHFHGVTPRRYRELFERTSRKRNGAFVEFINETARPNVNFKAPFYADLELMVIKGGTRALSEILAPKSPTERSDFTHDGIA</sequence>
<dbReference type="Proteomes" id="UP000187891">
    <property type="component" value="Unassembled WGS sequence"/>
</dbReference>
<feature type="domain" description="CMP/dCMP-type deaminase" evidence="5">
    <location>
        <begin position="241"/>
        <end position="412"/>
    </location>
</feature>
<dbReference type="AlphaFoldDB" id="A0A1R3U2Q7"/>
<keyword evidence="4" id="KW-0862">Zinc</keyword>
<accession>A0A1R3U2Q7</accession>
<dbReference type="InterPro" id="IPR016193">
    <property type="entry name" value="Cytidine_deaminase-like"/>
</dbReference>
<protein>
    <submittedName>
        <fullName evidence="6">Deoxycytidylate deaminase</fullName>
    </submittedName>
</protein>
<dbReference type="Gene3D" id="3.40.140.10">
    <property type="entry name" value="Cytidine Deaminase, domain 2"/>
    <property type="match status" value="1"/>
</dbReference>
<dbReference type="GO" id="GO:0008270">
    <property type="term" value="F:zinc ion binding"/>
    <property type="evidence" value="ECO:0007669"/>
    <property type="project" value="InterPro"/>
</dbReference>
<dbReference type="PROSITE" id="PS00903">
    <property type="entry name" value="CYT_DCMP_DEAMINASES_1"/>
    <property type="match status" value="1"/>
</dbReference>
<dbReference type="STRING" id="1907666.DSM25559_4513"/>
<evidence type="ECO:0000256" key="4">
    <source>
        <dbReference type="ARBA" id="ARBA00022833"/>
    </source>
</evidence>
<dbReference type="NCBIfam" id="NF041025">
    <property type="entry name" value="antiphage_deaminase"/>
    <property type="match status" value="1"/>
</dbReference>
<dbReference type="SUPFAM" id="SSF53927">
    <property type="entry name" value="Cytidine deaminase-like"/>
    <property type="match status" value="1"/>
</dbReference>
<dbReference type="InterPro" id="IPR016192">
    <property type="entry name" value="APOBEC/CMP_deaminase_Zn-bd"/>
</dbReference>
<dbReference type="Pfam" id="PF00383">
    <property type="entry name" value="dCMP_cyt_deam_1"/>
    <property type="match status" value="1"/>
</dbReference>
<keyword evidence="3" id="KW-0378">Hydrolase</keyword>
<dbReference type="PROSITE" id="PS51747">
    <property type="entry name" value="CYT_DCMP_DEAMINASES_2"/>
    <property type="match status" value="1"/>
</dbReference>